<evidence type="ECO:0000313" key="2">
    <source>
        <dbReference type="EMBL" id="EPJ28241.1"/>
    </source>
</evidence>
<gene>
    <name evidence="2" type="ORF">CP99DC5_0689</name>
</gene>
<evidence type="ECO:0000313" key="3">
    <source>
        <dbReference type="Proteomes" id="UP000014627"/>
    </source>
</evidence>
<dbReference type="RefSeq" id="WP_006342926.1">
    <property type="nucleotide sequence ID" value="NZ_KE356190.1"/>
</dbReference>
<dbReference type="PANTHER" id="PTHR35271:SF1">
    <property type="entry name" value="ABC TRANSPORTER, SUBSTRATE-BINDING LIPOPROTEIN"/>
    <property type="match status" value="1"/>
</dbReference>
<dbReference type="Proteomes" id="UP000014627">
    <property type="component" value="Unassembled WGS sequence"/>
</dbReference>
<dbReference type="GeneID" id="12242707"/>
<keyword evidence="3" id="KW-1185">Reference proteome</keyword>
<accession>A0ABN0MPP5</accession>
<dbReference type="EMBL" id="ATLC01000045">
    <property type="protein sequence ID" value="EPJ28241.1"/>
    <property type="molecule type" value="Genomic_DNA"/>
</dbReference>
<dbReference type="Gene3D" id="3.40.50.2300">
    <property type="match status" value="2"/>
</dbReference>
<dbReference type="PANTHER" id="PTHR35271">
    <property type="entry name" value="ABC TRANSPORTER, SUBSTRATE-BINDING LIPOPROTEIN-RELATED"/>
    <property type="match status" value="1"/>
</dbReference>
<dbReference type="InterPro" id="IPR007487">
    <property type="entry name" value="ABC_transpt-TYRBP-like"/>
</dbReference>
<sequence>MILRKIAQYIFFFSIICSFISVVVSSPNPEQDSPKVAVFLSFSHSILEDCSQSCIDVLKTFENSPEVLVVNAEDSVVKARKLARTLHSDQNVVAIVTLGSIATKIMSQIETKKPIIYAAVPEGDTLVFPKKQTNIYGVNDSLDINQCCFAIQAVRTNAESLVYIKPAEPFPSALQQEIEKKLHASGISVTEIPVTPANFKTRIQQAIDKRPSAIFIPFSSLAHKLGTAFIEEILKEKIPIITDDFSLVAEGACVACGVDFKRSGRQAAQMVYHLLNQQQDIEGLKKIIAEPLPQTTTFNEDVIRRLGLKINRTERKQFRSIIFKDNKDKKAAVKSDKPETDKNYSPA</sequence>
<reference evidence="2 3" key="1">
    <citation type="submission" date="2013-04" db="EMBL/GenBank/DDBJ databases">
        <title>Genome sequence of Chlamydia psittaci 99DC5.</title>
        <authorList>
            <person name="Huot-Creasy H."/>
            <person name="McCracken C.L."/>
            <person name="Humphries M."/>
            <person name="Sachse K."/>
            <person name="Laroucau K."/>
            <person name="Bavoil P."/>
            <person name="Myers G.S."/>
        </authorList>
    </citation>
    <scope>NUCLEOTIDE SEQUENCE [LARGE SCALE GENOMIC DNA]</scope>
    <source>
        <strain evidence="2 3">99DC5</strain>
    </source>
</reference>
<dbReference type="Pfam" id="PF04392">
    <property type="entry name" value="ABC_sub_bind"/>
    <property type="match status" value="1"/>
</dbReference>
<protein>
    <submittedName>
        <fullName evidence="2">Periplasmic binding domain protein</fullName>
    </submittedName>
</protein>
<proteinExistence type="predicted"/>
<dbReference type="SUPFAM" id="SSF53822">
    <property type="entry name" value="Periplasmic binding protein-like I"/>
    <property type="match status" value="1"/>
</dbReference>
<comment type="caution">
    <text evidence="2">The sequence shown here is derived from an EMBL/GenBank/DDBJ whole genome shotgun (WGS) entry which is preliminary data.</text>
</comment>
<evidence type="ECO:0000256" key="1">
    <source>
        <dbReference type="SAM" id="MobiDB-lite"/>
    </source>
</evidence>
<organism evidence="2 3">
    <name type="scientific">Chlamydia psittaci 99DC5</name>
    <dbReference type="NCBI Taxonomy" id="1112251"/>
    <lineage>
        <taxon>Bacteria</taxon>
        <taxon>Pseudomonadati</taxon>
        <taxon>Chlamydiota</taxon>
        <taxon>Chlamydiia</taxon>
        <taxon>Chlamydiales</taxon>
        <taxon>Chlamydiaceae</taxon>
        <taxon>Chlamydia/Chlamydophila group</taxon>
        <taxon>Chlamydia</taxon>
    </lineage>
</organism>
<dbReference type="InterPro" id="IPR028082">
    <property type="entry name" value="Peripla_BP_I"/>
</dbReference>
<feature type="region of interest" description="Disordered" evidence="1">
    <location>
        <begin position="327"/>
        <end position="347"/>
    </location>
</feature>
<name>A0ABN0MPP5_CHLPS</name>